<protein>
    <submittedName>
        <fullName evidence="1">Uncharacterized protein</fullName>
    </submittedName>
</protein>
<dbReference type="Proteomes" id="UP000807342">
    <property type="component" value="Unassembled WGS sequence"/>
</dbReference>
<organism evidence="1 2">
    <name type="scientific">Macrolepiota fuliginosa MF-IS2</name>
    <dbReference type="NCBI Taxonomy" id="1400762"/>
    <lineage>
        <taxon>Eukaryota</taxon>
        <taxon>Fungi</taxon>
        <taxon>Dikarya</taxon>
        <taxon>Basidiomycota</taxon>
        <taxon>Agaricomycotina</taxon>
        <taxon>Agaricomycetes</taxon>
        <taxon>Agaricomycetidae</taxon>
        <taxon>Agaricales</taxon>
        <taxon>Agaricineae</taxon>
        <taxon>Agaricaceae</taxon>
        <taxon>Macrolepiota</taxon>
    </lineage>
</organism>
<name>A0A9P5XAN4_9AGAR</name>
<reference evidence="1" key="1">
    <citation type="submission" date="2020-11" db="EMBL/GenBank/DDBJ databases">
        <authorList>
            <consortium name="DOE Joint Genome Institute"/>
            <person name="Ahrendt S."/>
            <person name="Riley R."/>
            <person name="Andreopoulos W."/>
            <person name="Labutti K."/>
            <person name="Pangilinan J."/>
            <person name="Ruiz-Duenas F.J."/>
            <person name="Barrasa J.M."/>
            <person name="Sanchez-Garcia M."/>
            <person name="Camarero S."/>
            <person name="Miyauchi S."/>
            <person name="Serrano A."/>
            <person name="Linde D."/>
            <person name="Babiker R."/>
            <person name="Drula E."/>
            <person name="Ayuso-Fernandez I."/>
            <person name="Pacheco R."/>
            <person name="Padilla G."/>
            <person name="Ferreira P."/>
            <person name="Barriuso J."/>
            <person name="Kellner H."/>
            <person name="Castanera R."/>
            <person name="Alfaro M."/>
            <person name="Ramirez L."/>
            <person name="Pisabarro A.G."/>
            <person name="Kuo A."/>
            <person name="Tritt A."/>
            <person name="Lipzen A."/>
            <person name="He G."/>
            <person name="Yan M."/>
            <person name="Ng V."/>
            <person name="Cullen D."/>
            <person name="Martin F."/>
            <person name="Rosso M.-N."/>
            <person name="Henrissat B."/>
            <person name="Hibbett D."/>
            <person name="Martinez A.T."/>
            <person name="Grigoriev I.V."/>
        </authorList>
    </citation>
    <scope>NUCLEOTIDE SEQUENCE</scope>
    <source>
        <strain evidence="1">MF-IS2</strain>
    </source>
</reference>
<accession>A0A9P5XAN4</accession>
<dbReference type="AlphaFoldDB" id="A0A9P5XAN4"/>
<gene>
    <name evidence="1" type="ORF">P691DRAFT_109974</name>
</gene>
<proteinExistence type="predicted"/>
<comment type="caution">
    <text evidence="1">The sequence shown here is derived from an EMBL/GenBank/DDBJ whole genome shotgun (WGS) entry which is preliminary data.</text>
</comment>
<keyword evidence="2" id="KW-1185">Reference proteome</keyword>
<dbReference type="EMBL" id="MU151195">
    <property type="protein sequence ID" value="KAF9447538.1"/>
    <property type="molecule type" value="Genomic_DNA"/>
</dbReference>
<sequence length="199" mass="21693">MALQHRPFSSSIASLYFLHQNPPKRNMASPISPTYSSFSAPSPFSSASSASFPNENSPISESHFDNIPSPVDAVNSDVAVYSTGPVPVQMFAQGDIAAYASEFDYDIMTLAPELKKSQTLLRSHDVPFNKAMNTVYIPPPIPPQRHSQTNTSSVAHSHHLHAQQSIAPPQTTANDVMFDVDLDDWNPSPVAVNLHGHSR</sequence>
<evidence type="ECO:0000313" key="2">
    <source>
        <dbReference type="Proteomes" id="UP000807342"/>
    </source>
</evidence>
<evidence type="ECO:0000313" key="1">
    <source>
        <dbReference type="EMBL" id="KAF9447538.1"/>
    </source>
</evidence>